<dbReference type="AlphaFoldDB" id="A0A6S6XSR3"/>
<protein>
    <submittedName>
        <fullName evidence="1">Uncharacterized protein</fullName>
    </submittedName>
</protein>
<evidence type="ECO:0000313" key="2">
    <source>
        <dbReference type="Proteomes" id="UP000515733"/>
    </source>
</evidence>
<sequence>MNIRNCLPLLLLGASPAFAQGASKPPVATYWLSAETSSGLPMGGGAPSMGDMARMALGGGMSTSSRRMLLQLGSQKNAGADPTAEHQIPAGLNMGRALPLVTPQKAPAPPPASETEAPGGFERPKGRLLIFWGCGEQARAGQPLVIDFAKMASSQWPGGLFSRRLSLPTPPAPGRSRGYGDWPNDRDATRVPNEGSLQGDHLIQASYAPEIRFALDEHHDFLAPVELTVKKTEAAAMNVSWNSIANATGYFASVMGSKEGGEDMVWWTSSNSKEFGEQFFDYLPNAEVARLIKEKVLLPPATTECAVPAQVVAAAPQALLRFIAYGDEANFAHPPRPKDPKARWEPEWFAKARFKSTAFTPLMEAMPQPQEARPSPTDILPGGGAAGAVKGVLKGIFGF</sequence>
<dbReference type="EMBL" id="LR778301">
    <property type="protein sequence ID" value="CAB1367775.1"/>
    <property type="molecule type" value="Genomic_DNA"/>
</dbReference>
<evidence type="ECO:0000313" key="1">
    <source>
        <dbReference type="EMBL" id="CAB1367775.1"/>
    </source>
</evidence>
<proteinExistence type="predicted"/>
<gene>
    <name evidence="1" type="ORF">DENOEST_0610</name>
</gene>
<accession>A0A6S6XSR3</accession>
<dbReference type="KEGG" id="doe:DENOEST_0610"/>
<organism evidence="1 2">
    <name type="scientific">Denitratisoma oestradiolicum</name>
    <dbReference type="NCBI Taxonomy" id="311182"/>
    <lineage>
        <taxon>Bacteria</taxon>
        <taxon>Pseudomonadati</taxon>
        <taxon>Pseudomonadota</taxon>
        <taxon>Betaproteobacteria</taxon>
        <taxon>Nitrosomonadales</taxon>
        <taxon>Sterolibacteriaceae</taxon>
        <taxon>Denitratisoma</taxon>
    </lineage>
</organism>
<dbReference type="OrthoDB" id="5971789at2"/>
<dbReference type="RefSeq" id="WP_145769912.1">
    <property type="nucleotide sequence ID" value="NZ_LR778301.1"/>
</dbReference>
<keyword evidence="2" id="KW-1185">Reference proteome</keyword>
<dbReference type="Proteomes" id="UP000515733">
    <property type="component" value="Chromosome"/>
</dbReference>
<reference evidence="1 2" key="1">
    <citation type="submission" date="2020-03" db="EMBL/GenBank/DDBJ databases">
        <authorList>
            <consortium name="Genoscope - CEA"/>
            <person name="William W."/>
        </authorList>
    </citation>
    <scope>NUCLEOTIDE SEQUENCE [LARGE SCALE GENOMIC DNA]</scope>
    <source>
        <strain evidence="2">DSM 16959</strain>
    </source>
</reference>
<name>A0A6S6XSR3_9PROT</name>